<keyword evidence="2" id="KW-1003">Cell membrane</keyword>
<evidence type="ECO:0000259" key="9">
    <source>
        <dbReference type="Pfam" id="PF13231"/>
    </source>
</evidence>
<name>A0A0G0T6D2_9BACT</name>
<comment type="subcellular location">
    <subcellularLocation>
        <location evidence="1">Cell membrane</location>
        <topology evidence="1">Multi-pass membrane protein</topology>
    </subcellularLocation>
</comment>
<dbReference type="AlphaFoldDB" id="A0A0G0T6D2"/>
<keyword evidence="4" id="KW-0808">Transferase</keyword>
<evidence type="ECO:0000256" key="8">
    <source>
        <dbReference type="SAM" id="Phobius"/>
    </source>
</evidence>
<comment type="caution">
    <text evidence="10">The sequence shown here is derived from an EMBL/GenBank/DDBJ whole genome shotgun (WGS) entry which is preliminary data.</text>
</comment>
<keyword evidence="6 8" id="KW-1133">Transmembrane helix</keyword>
<feature type="transmembrane region" description="Helical" evidence="8">
    <location>
        <begin position="281"/>
        <end position="299"/>
    </location>
</feature>
<feature type="transmembrane region" description="Helical" evidence="8">
    <location>
        <begin position="118"/>
        <end position="136"/>
    </location>
</feature>
<feature type="transmembrane region" description="Helical" evidence="8">
    <location>
        <begin position="14"/>
        <end position="34"/>
    </location>
</feature>
<proteinExistence type="predicted"/>
<keyword evidence="3" id="KW-0328">Glycosyltransferase</keyword>
<dbReference type="GO" id="GO:0005886">
    <property type="term" value="C:plasma membrane"/>
    <property type="evidence" value="ECO:0007669"/>
    <property type="project" value="UniProtKB-SubCell"/>
</dbReference>
<dbReference type="Pfam" id="PF13231">
    <property type="entry name" value="PMT_2"/>
    <property type="match status" value="1"/>
</dbReference>
<dbReference type="InterPro" id="IPR050297">
    <property type="entry name" value="LipidA_mod_glycosyltrf_83"/>
</dbReference>
<feature type="transmembrane region" description="Helical" evidence="8">
    <location>
        <begin position="203"/>
        <end position="225"/>
    </location>
</feature>
<evidence type="ECO:0000256" key="2">
    <source>
        <dbReference type="ARBA" id="ARBA00022475"/>
    </source>
</evidence>
<dbReference type="EMBL" id="LBZK01000025">
    <property type="protein sequence ID" value="KKR70266.1"/>
    <property type="molecule type" value="Genomic_DNA"/>
</dbReference>
<feature type="transmembrane region" description="Helical" evidence="8">
    <location>
        <begin position="168"/>
        <end position="191"/>
    </location>
</feature>
<feature type="transmembrane region" description="Helical" evidence="8">
    <location>
        <begin position="359"/>
        <end position="378"/>
    </location>
</feature>
<dbReference type="Proteomes" id="UP000034562">
    <property type="component" value="Unassembled WGS sequence"/>
</dbReference>
<protein>
    <recommendedName>
        <fullName evidence="9">Glycosyltransferase RgtA/B/C/D-like domain-containing protein</fullName>
    </recommendedName>
</protein>
<evidence type="ECO:0000256" key="7">
    <source>
        <dbReference type="ARBA" id="ARBA00023136"/>
    </source>
</evidence>
<feature type="transmembrane region" description="Helical" evidence="8">
    <location>
        <begin position="90"/>
        <end position="111"/>
    </location>
</feature>
<evidence type="ECO:0000256" key="1">
    <source>
        <dbReference type="ARBA" id="ARBA00004651"/>
    </source>
</evidence>
<sequence>MKKVIEKFFIPKNILLIILFGGFFLRVFHPLTYFQYGHDQDLLSWFIKDVVVNNHLRLIGQQTSSVGIFIGPFFYYLQIPFYLFTRMDPAGGLILVTILGMFTIFSFYWVLNKIFGKKIGLVGGGIYAFCYLIVFADREVVPTMPVMLWTVWYFYAVWLIMKGKDKAYLLIGFLWGLVWELNLALALLVPLVPLAQIFSKKKLALKSIILGLIIFFVTLSPFLLFESRHGFSQTKSIVSSLTTNKDYSGGSSPGFAKLDRVMQLTYANTTRLFWGFHYPGGIVKFTFYALAAVFVFLIYKKRLPGQLGTIMFFWQVLYITFFTLNPINVSEYYLNGMNVIWVAIIAVGVVYLLEQKPLLRYGVFVIVIFLYGNLYSFATHNTSRNGYIEKKELIKFVIKDAREHDYPCVAISYITAPGYQFGYRYLFYMAGLKVKDPISKAPVYSIVFPQSIVDGIDLGFGALGLTLPDYKRYTNEGVNRNCEGEDSNLTNSMFGYTQ</sequence>
<evidence type="ECO:0000256" key="4">
    <source>
        <dbReference type="ARBA" id="ARBA00022679"/>
    </source>
</evidence>
<dbReference type="STRING" id="1618563.UU12_C0025G0005"/>
<dbReference type="GO" id="GO:0009103">
    <property type="term" value="P:lipopolysaccharide biosynthetic process"/>
    <property type="evidence" value="ECO:0007669"/>
    <property type="project" value="UniProtKB-ARBA"/>
</dbReference>
<keyword evidence="5 8" id="KW-0812">Transmembrane</keyword>
<organism evidence="10 11">
    <name type="scientific">Candidatus Woesebacteria bacterium GW2011_GWA2_40_7b</name>
    <dbReference type="NCBI Taxonomy" id="1618563"/>
    <lineage>
        <taxon>Bacteria</taxon>
        <taxon>Candidatus Woeseibacteriota</taxon>
    </lineage>
</organism>
<evidence type="ECO:0000256" key="5">
    <source>
        <dbReference type="ARBA" id="ARBA00022692"/>
    </source>
</evidence>
<feature type="transmembrane region" description="Helical" evidence="8">
    <location>
        <begin position="142"/>
        <end position="161"/>
    </location>
</feature>
<dbReference type="InterPro" id="IPR038731">
    <property type="entry name" value="RgtA/B/C-like"/>
</dbReference>
<gene>
    <name evidence="10" type="ORF">UU12_C0025G0005</name>
</gene>
<dbReference type="PANTHER" id="PTHR33908:SF11">
    <property type="entry name" value="MEMBRANE PROTEIN"/>
    <property type="match status" value="1"/>
</dbReference>
<evidence type="ECO:0000256" key="6">
    <source>
        <dbReference type="ARBA" id="ARBA00022989"/>
    </source>
</evidence>
<feature type="domain" description="Glycosyltransferase RgtA/B/C/D-like" evidence="9">
    <location>
        <begin position="74"/>
        <end position="224"/>
    </location>
</feature>
<evidence type="ECO:0000256" key="3">
    <source>
        <dbReference type="ARBA" id="ARBA00022676"/>
    </source>
</evidence>
<accession>A0A0G0T6D2</accession>
<keyword evidence="7 8" id="KW-0472">Membrane</keyword>
<feature type="transmembrane region" description="Helical" evidence="8">
    <location>
        <begin position="305"/>
        <end position="325"/>
    </location>
</feature>
<reference evidence="10 11" key="1">
    <citation type="journal article" date="2015" name="Nature">
        <title>rRNA introns, odd ribosomes, and small enigmatic genomes across a large radiation of phyla.</title>
        <authorList>
            <person name="Brown C.T."/>
            <person name="Hug L.A."/>
            <person name="Thomas B.C."/>
            <person name="Sharon I."/>
            <person name="Castelle C.J."/>
            <person name="Singh A."/>
            <person name="Wilkins M.J."/>
            <person name="Williams K.H."/>
            <person name="Banfield J.F."/>
        </authorList>
    </citation>
    <scope>NUCLEOTIDE SEQUENCE [LARGE SCALE GENOMIC DNA]</scope>
</reference>
<evidence type="ECO:0000313" key="11">
    <source>
        <dbReference type="Proteomes" id="UP000034562"/>
    </source>
</evidence>
<dbReference type="GO" id="GO:0016763">
    <property type="term" value="F:pentosyltransferase activity"/>
    <property type="evidence" value="ECO:0007669"/>
    <property type="project" value="TreeGrafter"/>
</dbReference>
<evidence type="ECO:0000313" key="10">
    <source>
        <dbReference type="EMBL" id="KKR70266.1"/>
    </source>
</evidence>
<feature type="transmembrane region" description="Helical" evidence="8">
    <location>
        <begin position="332"/>
        <end position="353"/>
    </location>
</feature>
<dbReference type="PANTHER" id="PTHR33908">
    <property type="entry name" value="MANNOSYLTRANSFERASE YKCB-RELATED"/>
    <property type="match status" value="1"/>
</dbReference>